<dbReference type="Pfam" id="PF01058">
    <property type="entry name" value="Oxidored_q6"/>
    <property type="match status" value="1"/>
</dbReference>
<evidence type="ECO:0000256" key="1">
    <source>
        <dbReference type="ARBA" id="ARBA00023002"/>
    </source>
</evidence>
<proteinExistence type="predicted"/>
<evidence type="ECO:0000259" key="2">
    <source>
        <dbReference type="Pfam" id="PF01058"/>
    </source>
</evidence>
<dbReference type="Gene3D" id="3.40.50.700">
    <property type="entry name" value="NADH:ubiquinone oxidoreductase-like, 20kDa subunit"/>
    <property type="match status" value="1"/>
</dbReference>
<keyword evidence="1" id="KW-0560">Oxidoreductase</keyword>
<dbReference type="InterPro" id="IPR006137">
    <property type="entry name" value="NADH_UbQ_OxRdtase-like_20kDa"/>
</dbReference>
<name>A0A5M3T993_LIMPL</name>
<dbReference type="SUPFAM" id="SSF56770">
    <property type="entry name" value="HydA/Nqo6-like"/>
    <property type="match status" value="1"/>
</dbReference>
<dbReference type="GeneID" id="301682875"/>
<organism evidence="3 4">
    <name type="scientific">Limnospira platensis NIES-46</name>
    <dbReference type="NCBI Taxonomy" id="1236695"/>
    <lineage>
        <taxon>Bacteria</taxon>
        <taxon>Bacillati</taxon>
        <taxon>Cyanobacteriota</taxon>
        <taxon>Cyanophyceae</taxon>
        <taxon>Oscillatoriophycideae</taxon>
        <taxon>Oscillatoriales</taxon>
        <taxon>Sirenicapillariaceae</taxon>
        <taxon>Limnospira</taxon>
    </lineage>
</organism>
<gene>
    <name evidence="3" type="primary">hoxY</name>
    <name evidence="3" type="ORF">NIES46_20210</name>
</gene>
<dbReference type="InterPro" id="IPR037024">
    <property type="entry name" value="NiFe_Hase_small_N_sf"/>
</dbReference>
<sequence>MEKIRFATVWLAGCSGCHMSFLDLDEWLIELSEKVEVVYSPVGCDLKEYPENVDVCLVEGGIANEDNLELIKQVRSRTKLLISFGDCAVTANVPAMRNMLGSTDHVLKRCYLELGDFTPQLPREPGIVPELLERVSPVHEVVDVDIFMPGCPPSSDRIKATLAPLVEGKMPKMEGREMIKFG</sequence>
<evidence type="ECO:0000313" key="4">
    <source>
        <dbReference type="Proteomes" id="UP000326169"/>
    </source>
</evidence>
<dbReference type="InterPro" id="IPR051349">
    <property type="entry name" value="Hydrogenase_assoc-protein"/>
</dbReference>
<accession>A0A5M3T993</accession>
<comment type="caution">
    <text evidence="3">The sequence shown here is derived from an EMBL/GenBank/DDBJ whole genome shotgun (WGS) entry which is preliminary data.</text>
</comment>
<dbReference type="RefSeq" id="WP_014276573.1">
    <property type="nucleotide sequence ID" value="NZ_BIMW01000084.1"/>
</dbReference>
<feature type="domain" description="NADH:ubiquinone oxidoreductase-like 20kDa subunit" evidence="2">
    <location>
        <begin position="14"/>
        <end position="163"/>
    </location>
</feature>
<dbReference type="Proteomes" id="UP000326169">
    <property type="component" value="Unassembled WGS sequence"/>
</dbReference>
<protein>
    <submittedName>
        <fullName evidence="3">Hydrogenase subunit of the bidirectional hydrogenase</fullName>
    </submittedName>
</protein>
<evidence type="ECO:0000313" key="3">
    <source>
        <dbReference type="EMBL" id="GCE93969.1"/>
    </source>
</evidence>
<dbReference type="PANTHER" id="PTHR42845:SF1">
    <property type="entry name" value="HYDROGENASE SMALL SUBUNIT"/>
    <property type="match status" value="1"/>
</dbReference>
<keyword evidence="4" id="KW-1185">Reference proteome</keyword>
<dbReference type="EMBL" id="BIMW01000084">
    <property type="protein sequence ID" value="GCE93969.1"/>
    <property type="molecule type" value="Genomic_DNA"/>
</dbReference>
<dbReference type="PANTHER" id="PTHR42845">
    <property type="entry name" value="COENZYME F420-REDUCING HYDROGENASE, GAMMA SUBUNIT"/>
    <property type="match status" value="1"/>
</dbReference>
<reference evidence="3 4" key="1">
    <citation type="journal article" date="2019" name="J Genomics">
        <title>The Draft Genome of a Hydrogen-producing Cyanobacterium, Arthrospira platensis NIES-46.</title>
        <authorList>
            <person name="Suzuki S."/>
            <person name="Yamaguchi H."/>
            <person name="Kawachi M."/>
        </authorList>
    </citation>
    <scope>NUCLEOTIDE SEQUENCE [LARGE SCALE GENOMIC DNA]</scope>
    <source>
        <strain evidence="3 4">NIES-46</strain>
    </source>
</reference>